<dbReference type="EMBL" id="JACXVP010000008">
    <property type="protein sequence ID" value="KAG5590312.1"/>
    <property type="molecule type" value="Genomic_DNA"/>
</dbReference>
<feature type="region of interest" description="Disordered" evidence="1">
    <location>
        <begin position="52"/>
        <end position="73"/>
    </location>
</feature>
<protein>
    <submittedName>
        <fullName evidence="2">Uncharacterized protein</fullName>
    </submittedName>
</protein>
<evidence type="ECO:0000313" key="3">
    <source>
        <dbReference type="Proteomes" id="UP000824120"/>
    </source>
</evidence>
<keyword evidence="3" id="KW-1185">Reference proteome</keyword>
<reference evidence="2 3" key="1">
    <citation type="submission" date="2020-09" db="EMBL/GenBank/DDBJ databases">
        <title>De no assembly of potato wild relative species, Solanum commersonii.</title>
        <authorList>
            <person name="Cho K."/>
        </authorList>
    </citation>
    <scope>NUCLEOTIDE SEQUENCE [LARGE SCALE GENOMIC DNA]</scope>
    <source>
        <strain evidence="2">LZ3.2</strain>
        <tissue evidence="2">Leaf</tissue>
    </source>
</reference>
<comment type="caution">
    <text evidence="2">The sequence shown here is derived from an EMBL/GenBank/DDBJ whole genome shotgun (WGS) entry which is preliminary data.</text>
</comment>
<dbReference type="AlphaFoldDB" id="A0A9J5XT24"/>
<evidence type="ECO:0000256" key="1">
    <source>
        <dbReference type="SAM" id="MobiDB-lite"/>
    </source>
</evidence>
<gene>
    <name evidence="2" type="ORF">H5410_040826</name>
</gene>
<sequence length="73" mass="8171">MKNLDIDIRDDISMASASHTNDDEESCMAGEAQSANSKLTLILFSKDSKTKWKNLRETPPAKEKERCKEGPTN</sequence>
<proteinExistence type="predicted"/>
<dbReference type="Proteomes" id="UP000824120">
    <property type="component" value="Chromosome 8"/>
</dbReference>
<accession>A0A9J5XT24</accession>
<organism evidence="2 3">
    <name type="scientific">Solanum commersonii</name>
    <name type="common">Commerson's wild potato</name>
    <name type="synonym">Commerson's nightshade</name>
    <dbReference type="NCBI Taxonomy" id="4109"/>
    <lineage>
        <taxon>Eukaryota</taxon>
        <taxon>Viridiplantae</taxon>
        <taxon>Streptophyta</taxon>
        <taxon>Embryophyta</taxon>
        <taxon>Tracheophyta</taxon>
        <taxon>Spermatophyta</taxon>
        <taxon>Magnoliopsida</taxon>
        <taxon>eudicotyledons</taxon>
        <taxon>Gunneridae</taxon>
        <taxon>Pentapetalae</taxon>
        <taxon>asterids</taxon>
        <taxon>lamiids</taxon>
        <taxon>Solanales</taxon>
        <taxon>Solanaceae</taxon>
        <taxon>Solanoideae</taxon>
        <taxon>Solaneae</taxon>
        <taxon>Solanum</taxon>
    </lineage>
</organism>
<evidence type="ECO:0000313" key="2">
    <source>
        <dbReference type="EMBL" id="KAG5590312.1"/>
    </source>
</evidence>
<name>A0A9J5XT24_SOLCO</name>